<keyword evidence="3 5" id="KW-1133">Transmembrane helix</keyword>
<organism evidence="7 8">
    <name type="scientific">Tessaracoccus flavescens</name>
    <dbReference type="NCBI Taxonomy" id="399497"/>
    <lineage>
        <taxon>Bacteria</taxon>
        <taxon>Bacillati</taxon>
        <taxon>Actinomycetota</taxon>
        <taxon>Actinomycetes</taxon>
        <taxon>Propionibacteriales</taxon>
        <taxon>Propionibacteriaceae</taxon>
        <taxon>Tessaracoccus</taxon>
    </lineage>
</organism>
<protein>
    <submittedName>
        <fullName evidence="7">Amino acid ABC transporter permease</fullName>
    </submittedName>
</protein>
<keyword evidence="5" id="KW-0813">Transport</keyword>
<dbReference type="CDD" id="cd06261">
    <property type="entry name" value="TM_PBP2"/>
    <property type="match status" value="1"/>
</dbReference>
<gene>
    <name evidence="7" type="ORF">K8V15_07555</name>
</gene>
<keyword evidence="2 5" id="KW-0812">Transmembrane</keyword>
<evidence type="ECO:0000256" key="4">
    <source>
        <dbReference type="ARBA" id="ARBA00023136"/>
    </source>
</evidence>
<sequence length="282" mass="30976">MSAPNVLYDAPGPKARRVSRITSIALGVGIVALLAWFIWALGQPRTTVHGTVLTGLWEPSRWDIFLDGDVWHGLLWRGLVMGTLRAAALAAVLAIIIGVLFSFARTARAAWIRVPSTIILEFFRGMPVLLMMLFILLAMATTGYWAVVWALAVYNGAIIGEAMRAGIQSLPRGQREAGLSLGLTPLRSRLLIELPQAVKQMSPIIVAQLVVLLKDTSLAYVVAYPEILRVSNQLKDYYGSTQYSFSIFLVSLAIYLLINFSLSAFARFLSRRLSAREGKLAA</sequence>
<dbReference type="Proteomes" id="UP000712713">
    <property type="component" value="Unassembled WGS sequence"/>
</dbReference>
<evidence type="ECO:0000256" key="5">
    <source>
        <dbReference type="RuleBase" id="RU363032"/>
    </source>
</evidence>
<evidence type="ECO:0000256" key="1">
    <source>
        <dbReference type="ARBA" id="ARBA00004141"/>
    </source>
</evidence>
<feature type="transmembrane region" description="Helical" evidence="5">
    <location>
        <begin position="243"/>
        <end position="269"/>
    </location>
</feature>
<reference evidence="7" key="1">
    <citation type="journal article" date="2021" name="PeerJ">
        <title>Extensive microbial diversity within the chicken gut microbiome revealed by metagenomics and culture.</title>
        <authorList>
            <person name="Gilroy R."/>
            <person name="Ravi A."/>
            <person name="Getino M."/>
            <person name="Pursley I."/>
            <person name="Horton D.L."/>
            <person name="Alikhan N.F."/>
            <person name="Baker D."/>
            <person name="Gharbi K."/>
            <person name="Hall N."/>
            <person name="Watson M."/>
            <person name="Adriaenssens E.M."/>
            <person name="Foster-Nyarko E."/>
            <person name="Jarju S."/>
            <person name="Secka A."/>
            <person name="Antonio M."/>
            <person name="Oren A."/>
            <person name="Chaudhuri R.R."/>
            <person name="La Ragione R."/>
            <person name="Hildebrand F."/>
            <person name="Pallen M.J."/>
        </authorList>
    </citation>
    <scope>NUCLEOTIDE SEQUENCE</scope>
    <source>
        <strain evidence="7">ChiGjej3B3-7470</strain>
    </source>
</reference>
<feature type="domain" description="ABC transmembrane type-1" evidence="6">
    <location>
        <begin position="80"/>
        <end position="266"/>
    </location>
</feature>
<dbReference type="EMBL" id="DYZF01000189">
    <property type="protein sequence ID" value="HJE51819.1"/>
    <property type="molecule type" value="Genomic_DNA"/>
</dbReference>
<dbReference type="AlphaFoldDB" id="A0A921EQD3"/>
<dbReference type="PROSITE" id="PS50928">
    <property type="entry name" value="ABC_TM1"/>
    <property type="match status" value="1"/>
</dbReference>
<comment type="subcellular location">
    <subcellularLocation>
        <location evidence="5">Cell membrane</location>
        <topology evidence="5">Multi-pass membrane protein</topology>
    </subcellularLocation>
    <subcellularLocation>
        <location evidence="1">Membrane</location>
        <topology evidence="1">Multi-pass membrane protein</topology>
    </subcellularLocation>
</comment>
<evidence type="ECO:0000256" key="3">
    <source>
        <dbReference type="ARBA" id="ARBA00022989"/>
    </source>
</evidence>
<reference evidence="7" key="2">
    <citation type="submission" date="2021-09" db="EMBL/GenBank/DDBJ databases">
        <authorList>
            <person name="Gilroy R."/>
        </authorList>
    </citation>
    <scope>NUCLEOTIDE SEQUENCE</scope>
    <source>
        <strain evidence="7">ChiGjej3B3-7470</strain>
    </source>
</reference>
<comment type="caution">
    <text evidence="7">The sequence shown here is derived from an EMBL/GenBank/DDBJ whole genome shotgun (WGS) entry which is preliminary data.</text>
</comment>
<proteinExistence type="inferred from homology"/>
<dbReference type="PANTHER" id="PTHR30614">
    <property type="entry name" value="MEMBRANE COMPONENT OF AMINO ACID ABC TRANSPORTER"/>
    <property type="match status" value="1"/>
</dbReference>
<accession>A0A921EQD3</accession>
<dbReference type="GO" id="GO:0006865">
    <property type="term" value="P:amino acid transport"/>
    <property type="evidence" value="ECO:0007669"/>
    <property type="project" value="TreeGrafter"/>
</dbReference>
<dbReference type="InterPro" id="IPR043429">
    <property type="entry name" value="ArtM/GltK/GlnP/TcyL/YhdX-like"/>
</dbReference>
<feature type="transmembrane region" description="Helical" evidence="5">
    <location>
        <begin position="122"/>
        <end position="140"/>
    </location>
</feature>
<evidence type="ECO:0000259" key="6">
    <source>
        <dbReference type="PROSITE" id="PS50928"/>
    </source>
</evidence>
<dbReference type="GO" id="GO:0005886">
    <property type="term" value="C:plasma membrane"/>
    <property type="evidence" value="ECO:0007669"/>
    <property type="project" value="UniProtKB-SubCell"/>
</dbReference>
<name>A0A921EQD3_9ACTN</name>
<dbReference type="Gene3D" id="1.10.3720.10">
    <property type="entry name" value="MetI-like"/>
    <property type="match status" value="1"/>
</dbReference>
<feature type="transmembrane region" description="Helical" evidence="5">
    <location>
        <begin position="21"/>
        <end position="41"/>
    </location>
</feature>
<dbReference type="Pfam" id="PF00528">
    <property type="entry name" value="BPD_transp_1"/>
    <property type="match status" value="1"/>
</dbReference>
<dbReference type="PANTHER" id="PTHR30614:SF21">
    <property type="entry name" value="AMINO ACID ABC TRANSPORTER PERMEASE"/>
    <property type="match status" value="1"/>
</dbReference>
<dbReference type="SUPFAM" id="SSF161098">
    <property type="entry name" value="MetI-like"/>
    <property type="match status" value="1"/>
</dbReference>
<dbReference type="InterPro" id="IPR035906">
    <property type="entry name" value="MetI-like_sf"/>
</dbReference>
<comment type="similarity">
    <text evidence="5">Belongs to the binding-protein-dependent transport system permease family.</text>
</comment>
<dbReference type="GO" id="GO:0055085">
    <property type="term" value="P:transmembrane transport"/>
    <property type="evidence" value="ECO:0007669"/>
    <property type="project" value="InterPro"/>
</dbReference>
<keyword evidence="4 5" id="KW-0472">Membrane</keyword>
<dbReference type="InterPro" id="IPR000515">
    <property type="entry name" value="MetI-like"/>
</dbReference>
<evidence type="ECO:0000313" key="8">
    <source>
        <dbReference type="Proteomes" id="UP000712713"/>
    </source>
</evidence>
<feature type="transmembrane region" description="Helical" evidence="5">
    <location>
        <begin position="74"/>
        <end position="101"/>
    </location>
</feature>
<evidence type="ECO:0000313" key="7">
    <source>
        <dbReference type="EMBL" id="HJE51819.1"/>
    </source>
</evidence>
<evidence type="ECO:0000256" key="2">
    <source>
        <dbReference type="ARBA" id="ARBA00022692"/>
    </source>
</evidence>